<keyword evidence="4" id="KW-1185">Reference proteome</keyword>
<evidence type="ECO:0000256" key="1">
    <source>
        <dbReference type="ARBA" id="ARBA00023125"/>
    </source>
</evidence>
<dbReference type="RefSeq" id="WP_283832268.1">
    <property type="nucleotide sequence ID" value="NZ_JASJEU010000018.1"/>
</dbReference>
<dbReference type="PANTHER" id="PTHR46558">
    <property type="entry name" value="TRACRIPTIONAL REGULATORY PROTEIN-RELATED-RELATED"/>
    <property type="match status" value="1"/>
</dbReference>
<keyword evidence="1" id="KW-0238">DNA-binding</keyword>
<evidence type="ECO:0000259" key="2">
    <source>
        <dbReference type="PROSITE" id="PS50943"/>
    </source>
</evidence>
<dbReference type="SUPFAM" id="SSF47413">
    <property type="entry name" value="lambda repressor-like DNA-binding domains"/>
    <property type="match status" value="1"/>
</dbReference>
<dbReference type="Gene3D" id="1.10.260.40">
    <property type="entry name" value="lambda repressor-like DNA-binding domains"/>
    <property type="match status" value="1"/>
</dbReference>
<dbReference type="Pfam" id="PF01381">
    <property type="entry name" value="HTH_3"/>
    <property type="match status" value="1"/>
</dbReference>
<evidence type="ECO:0000313" key="4">
    <source>
        <dbReference type="Proteomes" id="UP001232750"/>
    </source>
</evidence>
<comment type="caution">
    <text evidence="3">The sequence shown here is derived from an EMBL/GenBank/DDBJ whole genome shotgun (WGS) entry which is preliminary data.</text>
</comment>
<dbReference type="Proteomes" id="UP001232750">
    <property type="component" value="Unassembled WGS sequence"/>
</dbReference>
<accession>A0ABT7DN04</accession>
<reference evidence="3 4" key="1">
    <citation type="submission" date="2023-05" db="EMBL/GenBank/DDBJ databases">
        <title>Gordonibacter KGMB12511T sp. nov., isolated from faeces of healthy Korean.</title>
        <authorList>
            <person name="Kim H.S."/>
            <person name="Kim J.-S."/>
            <person name="Suh M.K."/>
            <person name="Eom M.K."/>
            <person name="Do H.E."/>
            <person name="Lee J.-S."/>
        </authorList>
    </citation>
    <scope>NUCLEOTIDE SEQUENCE [LARGE SCALE GENOMIC DNA]</scope>
    <source>
        <strain evidence="3 4">KGMB12511</strain>
    </source>
</reference>
<evidence type="ECO:0000313" key="3">
    <source>
        <dbReference type="EMBL" id="MDJ1650924.1"/>
    </source>
</evidence>
<dbReference type="CDD" id="cd00093">
    <property type="entry name" value="HTH_XRE"/>
    <property type="match status" value="1"/>
</dbReference>
<sequence length="77" mass="8858">MQTESFQSFQKMLGARIQSIRKTRKLSQEEVGHLLGMDRVSIGYIEQGKRAPKLSTLHALSKVFDVDIREFFDFPGK</sequence>
<gene>
    <name evidence="3" type="ORF">QNJ86_08950</name>
</gene>
<dbReference type="PROSITE" id="PS50943">
    <property type="entry name" value="HTH_CROC1"/>
    <property type="match status" value="1"/>
</dbReference>
<feature type="domain" description="HTH cro/C1-type" evidence="2">
    <location>
        <begin position="17"/>
        <end position="71"/>
    </location>
</feature>
<dbReference type="PANTHER" id="PTHR46558:SF4">
    <property type="entry name" value="DNA-BIDING PHAGE PROTEIN"/>
    <property type="match status" value="1"/>
</dbReference>
<organism evidence="3 4">
    <name type="scientific">Gordonibacter faecis</name>
    <dbReference type="NCBI Taxonomy" id="3047475"/>
    <lineage>
        <taxon>Bacteria</taxon>
        <taxon>Bacillati</taxon>
        <taxon>Actinomycetota</taxon>
        <taxon>Coriobacteriia</taxon>
        <taxon>Eggerthellales</taxon>
        <taxon>Eggerthellaceae</taxon>
        <taxon>Gordonibacter</taxon>
    </lineage>
</organism>
<dbReference type="SMART" id="SM00530">
    <property type="entry name" value="HTH_XRE"/>
    <property type="match status" value="1"/>
</dbReference>
<name>A0ABT7DN04_9ACTN</name>
<dbReference type="InterPro" id="IPR010982">
    <property type="entry name" value="Lambda_DNA-bd_dom_sf"/>
</dbReference>
<dbReference type="EMBL" id="JASJEU010000018">
    <property type="protein sequence ID" value="MDJ1650924.1"/>
    <property type="molecule type" value="Genomic_DNA"/>
</dbReference>
<dbReference type="InterPro" id="IPR001387">
    <property type="entry name" value="Cro/C1-type_HTH"/>
</dbReference>
<proteinExistence type="predicted"/>
<protein>
    <submittedName>
        <fullName evidence="3">Helix-turn-helix transcriptional regulator</fullName>
    </submittedName>
</protein>